<name>A0AAV5WT68_9BILA</name>
<feature type="non-terminal residue" evidence="1">
    <location>
        <position position="1"/>
    </location>
</feature>
<evidence type="ECO:0000313" key="1">
    <source>
        <dbReference type="EMBL" id="GMT33820.1"/>
    </source>
</evidence>
<keyword evidence="2" id="KW-1185">Reference proteome</keyword>
<accession>A0AAV5WT68</accession>
<feature type="non-terminal residue" evidence="1">
    <location>
        <position position="95"/>
    </location>
</feature>
<protein>
    <submittedName>
        <fullName evidence="1">Uncharacterized protein</fullName>
    </submittedName>
</protein>
<dbReference type="EMBL" id="BTSY01000006">
    <property type="protein sequence ID" value="GMT33820.1"/>
    <property type="molecule type" value="Genomic_DNA"/>
</dbReference>
<dbReference type="AlphaFoldDB" id="A0AAV5WT68"/>
<sequence>IDPLLTSFISKGGVKIQLLRNLILNGSDKIWEVALNAALRNKHPNVSTLVISLLSNGTPFKKNRVIAGLFDWQRSLITLPTIIDCIMDVFDLETR</sequence>
<comment type="caution">
    <text evidence="1">The sequence shown here is derived from an EMBL/GenBank/DDBJ whole genome shotgun (WGS) entry which is preliminary data.</text>
</comment>
<proteinExistence type="predicted"/>
<evidence type="ECO:0000313" key="2">
    <source>
        <dbReference type="Proteomes" id="UP001432322"/>
    </source>
</evidence>
<reference evidence="1" key="1">
    <citation type="submission" date="2023-10" db="EMBL/GenBank/DDBJ databases">
        <title>Genome assembly of Pristionchus species.</title>
        <authorList>
            <person name="Yoshida K."/>
            <person name="Sommer R.J."/>
        </authorList>
    </citation>
    <scope>NUCLEOTIDE SEQUENCE</scope>
    <source>
        <strain evidence="1">RS5133</strain>
    </source>
</reference>
<dbReference type="Proteomes" id="UP001432322">
    <property type="component" value="Unassembled WGS sequence"/>
</dbReference>
<gene>
    <name evidence="1" type="ORF">PFISCL1PPCAC_25117</name>
</gene>
<organism evidence="1 2">
    <name type="scientific">Pristionchus fissidentatus</name>
    <dbReference type="NCBI Taxonomy" id="1538716"/>
    <lineage>
        <taxon>Eukaryota</taxon>
        <taxon>Metazoa</taxon>
        <taxon>Ecdysozoa</taxon>
        <taxon>Nematoda</taxon>
        <taxon>Chromadorea</taxon>
        <taxon>Rhabditida</taxon>
        <taxon>Rhabditina</taxon>
        <taxon>Diplogasteromorpha</taxon>
        <taxon>Diplogasteroidea</taxon>
        <taxon>Neodiplogasteridae</taxon>
        <taxon>Pristionchus</taxon>
    </lineage>
</organism>